<protein>
    <submittedName>
        <fullName evidence="1">Uncharacterized protein</fullName>
    </submittedName>
</protein>
<organism evidence="1 2">
    <name type="scientific">Asbolus verrucosus</name>
    <name type="common">Desert ironclad beetle</name>
    <dbReference type="NCBI Taxonomy" id="1661398"/>
    <lineage>
        <taxon>Eukaryota</taxon>
        <taxon>Metazoa</taxon>
        <taxon>Ecdysozoa</taxon>
        <taxon>Arthropoda</taxon>
        <taxon>Hexapoda</taxon>
        <taxon>Insecta</taxon>
        <taxon>Pterygota</taxon>
        <taxon>Neoptera</taxon>
        <taxon>Endopterygota</taxon>
        <taxon>Coleoptera</taxon>
        <taxon>Polyphaga</taxon>
        <taxon>Cucujiformia</taxon>
        <taxon>Tenebrionidae</taxon>
        <taxon>Pimeliinae</taxon>
        <taxon>Asbolus</taxon>
    </lineage>
</organism>
<dbReference type="STRING" id="1661398.A0A482VUA4"/>
<dbReference type="EMBL" id="QDEB01064136">
    <property type="protein sequence ID" value="RZC36213.1"/>
    <property type="molecule type" value="Genomic_DNA"/>
</dbReference>
<dbReference type="InterPro" id="IPR017850">
    <property type="entry name" value="Alkaline_phosphatase_core_sf"/>
</dbReference>
<dbReference type="OrthoDB" id="103349at2759"/>
<evidence type="ECO:0000313" key="2">
    <source>
        <dbReference type="Proteomes" id="UP000292052"/>
    </source>
</evidence>
<reference evidence="1 2" key="1">
    <citation type="submission" date="2017-03" db="EMBL/GenBank/DDBJ databases">
        <title>Genome of the blue death feigning beetle - Asbolus verrucosus.</title>
        <authorList>
            <person name="Rider S.D."/>
        </authorList>
    </citation>
    <scope>NUCLEOTIDE SEQUENCE [LARGE SCALE GENOMIC DNA]</scope>
    <source>
        <strain evidence="1">Butters</strain>
        <tissue evidence="1">Head and leg muscle</tissue>
    </source>
</reference>
<proteinExistence type="predicted"/>
<evidence type="ECO:0000313" key="1">
    <source>
        <dbReference type="EMBL" id="RZC36213.1"/>
    </source>
</evidence>
<gene>
    <name evidence="1" type="ORF">BDFB_014385</name>
</gene>
<keyword evidence="2" id="KW-1185">Reference proteome</keyword>
<name>A0A482VUA4_ASBVE</name>
<sequence length="48" mass="5481">MRRNMELAYDLHGQYSTDVYGQEAVNIINNHNSSTPLFLYLAHAADII</sequence>
<feature type="non-terminal residue" evidence="1">
    <location>
        <position position="48"/>
    </location>
</feature>
<dbReference type="SUPFAM" id="SSF53649">
    <property type="entry name" value="Alkaline phosphatase-like"/>
    <property type="match status" value="1"/>
</dbReference>
<comment type="caution">
    <text evidence="1">The sequence shown here is derived from an EMBL/GenBank/DDBJ whole genome shotgun (WGS) entry which is preliminary data.</text>
</comment>
<dbReference type="AlphaFoldDB" id="A0A482VUA4"/>
<accession>A0A482VUA4</accession>
<dbReference type="Proteomes" id="UP000292052">
    <property type="component" value="Unassembled WGS sequence"/>
</dbReference>
<dbReference type="Gene3D" id="3.40.720.10">
    <property type="entry name" value="Alkaline Phosphatase, subunit A"/>
    <property type="match status" value="1"/>
</dbReference>